<gene>
    <name evidence="8" type="ORF">M0813_13231</name>
</gene>
<dbReference type="InterPro" id="IPR001005">
    <property type="entry name" value="SANT/Myb"/>
</dbReference>
<keyword evidence="1" id="KW-0805">Transcription regulation</keyword>
<dbReference type="PANTHER" id="PTHR46621">
    <property type="entry name" value="SNRNA-ACTIVATING PROTEIN COMPLEX SUBUNIT 4"/>
    <property type="match status" value="1"/>
</dbReference>
<feature type="region of interest" description="Disordered" evidence="5">
    <location>
        <begin position="250"/>
        <end position="273"/>
    </location>
</feature>
<keyword evidence="2" id="KW-0238">DNA-binding</keyword>
<sequence length="461" mass="55161">MEHNKQNEFVTSQLYEKLLIEIDRKMNSWTKEEDEKLMGMINSHQDDWEKCSRSFHQKDSFQCFRRYILLRKKNTKGSWTKIEDTFLRKYVDLLGNDKWNQIGSLVPGRISKQCRERWNNQLNPKIKTCRFSQEERMLLISLQKQFGNKWTKISTYFQGRTGNQLKNFWHSNISSENRLKRSLKQNEKMIQEKKKIQKRQEPHPAKIKRRRKNNRKKIIVVRRKNNQKIRKSVDLGQFQNKNKDAYLSFSKNQPEPVAESKPKIENEEESYENTETCHPILDFNLLKTIETINDFNVISPKQKTIQRKREYDQTAFKHENTTTDPKNTTTIQKNTNENVDLNNTYNINEKDFFSQTLLKSSETTTIPTSPKKKKYEFFQINEIALEDDSYDNDFTPFKKEPFSTNINNNSNFNSFESFDSQDFSDIQHTLYNFYDSDFIDISFNSQTETYSGNFFLDNFQL</sequence>
<feature type="domain" description="Myb-like" evidence="6">
    <location>
        <begin position="21"/>
        <end position="67"/>
    </location>
</feature>
<dbReference type="PROSITE" id="PS50090">
    <property type="entry name" value="MYB_LIKE"/>
    <property type="match status" value="3"/>
</dbReference>
<keyword evidence="4" id="KW-0539">Nucleus</keyword>
<dbReference type="PANTHER" id="PTHR46621:SF1">
    <property type="entry name" value="SNRNA-ACTIVATING PROTEIN COMPLEX SUBUNIT 4"/>
    <property type="match status" value="1"/>
</dbReference>
<dbReference type="SUPFAM" id="SSF46689">
    <property type="entry name" value="Homeodomain-like"/>
    <property type="match status" value="2"/>
</dbReference>
<evidence type="ECO:0000256" key="2">
    <source>
        <dbReference type="ARBA" id="ARBA00023125"/>
    </source>
</evidence>
<protein>
    <submittedName>
        <fullName evidence="8">Transcription factor myb3r-4</fullName>
    </submittedName>
</protein>
<evidence type="ECO:0000256" key="1">
    <source>
        <dbReference type="ARBA" id="ARBA00023015"/>
    </source>
</evidence>
<dbReference type="Proteomes" id="UP001150062">
    <property type="component" value="Unassembled WGS sequence"/>
</dbReference>
<dbReference type="Pfam" id="PF13921">
    <property type="entry name" value="Myb_DNA-bind_6"/>
    <property type="match status" value="1"/>
</dbReference>
<comment type="caution">
    <text evidence="8">The sequence shown here is derived from an EMBL/GenBank/DDBJ whole genome shotgun (WGS) entry which is preliminary data.</text>
</comment>
<name>A0ABQ8ZAW6_9EUKA</name>
<dbReference type="PROSITE" id="PS51294">
    <property type="entry name" value="HTH_MYB"/>
    <property type="match status" value="2"/>
</dbReference>
<evidence type="ECO:0000259" key="7">
    <source>
        <dbReference type="PROSITE" id="PS51294"/>
    </source>
</evidence>
<evidence type="ECO:0000313" key="9">
    <source>
        <dbReference type="Proteomes" id="UP001150062"/>
    </source>
</evidence>
<feature type="region of interest" description="Disordered" evidence="5">
    <location>
        <begin position="190"/>
        <end position="216"/>
    </location>
</feature>
<organism evidence="8 9">
    <name type="scientific">Anaeramoeba flamelloides</name>
    <dbReference type="NCBI Taxonomy" id="1746091"/>
    <lineage>
        <taxon>Eukaryota</taxon>
        <taxon>Metamonada</taxon>
        <taxon>Anaeramoebidae</taxon>
        <taxon>Anaeramoeba</taxon>
    </lineage>
</organism>
<reference evidence="8" key="1">
    <citation type="submission" date="2022-08" db="EMBL/GenBank/DDBJ databases">
        <title>Novel sulfate-reducing endosymbionts in the free-living metamonad Anaeramoeba.</title>
        <authorList>
            <person name="Jerlstrom-Hultqvist J."/>
            <person name="Cepicka I."/>
            <person name="Gallot-Lavallee L."/>
            <person name="Salas-Leiva D."/>
            <person name="Curtis B.A."/>
            <person name="Zahonova K."/>
            <person name="Pipaliya S."/>
            <person name="Dacks J."/>
            <person name="Roger A.J."/>
        </authorList>
    </citation>
    <scope>NUCLEOTIDE SEQUENCE</scope>
    <source>
        <strain evidence="8">Schooner1</strain>
    </source>
</reference>
<dbReference type="InterPro" id="IPR009057">
    <property type="entry name" value="Homeodomain-like_sf"/>
</dbReference>
<feature type="compositionally biased region" description="Basic and acidic residues" evidence="5">
    <location>
        <begin position="190"/>
        <end position="204"/>
    </location>
</feature>
<evidence type="ECO:0000313" key="8">
    <source>
        <dbReference type="EMBL" id="KAJ6253814.1"/>
    </source>
</evidence>
<evidence type="ECO:0000256" key="3">
    <source>
        <dbReference type="ARBA" id="ARBA00023163"/>
    </source>
</evidence>
<feature type="domain" description="Myb-like" evidence="6">
    <location>
        <begin position="123"/>
        <end position="173"/>
    </location>
</feature>
<feature type="domain" description="HTH myb-type" evidence="7">
    <location>
        <begin position="127"/>
        <end position="177"/>
    </location>
</feature>
<dbReference type="EMBL" id="JAOAOG010000028">
    <property type="protein sequence ID" value="KAJ6253814.1"/>
    <property type="molecule type" value="Genomic_DNA"/>
</dbReference>
<dbReference type="Gene3D" id="1.10.10.60">
    <property type="entry name" value="Homeodomain-like"/>
    <property type="match status" value="3"/>
</dbReference>
<dbReference type="CDD" id="cd00167">
    <property type="entry name" value="SANT"/>
    <property type="match status" value="2"/>
</dbReference>
<dbReference type="InterPro" id="IPR017930">
    <property type="entry name" value="Myb_dom"/>
</dbReference>
<evidence type="ECO:0000256" key="4">
    <source>
        <dbReference type="ARBA" id="ARBA00023242"/>
    </source>
</evidence>
<dbReference type="SMART" id="SM00717">
    <property type="entry name" value="SANT"/>
    <property type="match status" value="3"/>
</dbReference>
<feature type="domain" description="HTH myb-type" evidence="7">
    <location>
        <begin position="71"/>
        <end position="126"/>
    </location>
</feature>
<keyword evidence="9" id="KW-1185">Reference proteome</keyword>
<feature type="compositionally biased region" description="Basic residues" evidence="5">
    <location>
        <begin position="205"/>
        <end position="216"/>
    </location>
</feature>
<keyword evidence="3" id="KW-0804">Transcription</keyword>
<evidence type="ECO:0000256" key="5">
    <source>
        <dbReference type="SAM" id="MobiDB-lite"/>
    </source>
</evidence>
<proteinExistence type="predicted"/>
<feature type="domain" description="Myb-like" evidence="6">
    <location>
        <begin position="71"/>
        <end position="122"/>
    </location>
</feature>
<accession>A0ABQ8ZAW6</accession>
<evidence type="ECO:0000259" key="6">
    <source>
        <dbReference type="PROSITE" id="PS50090"/>
    </source>
</evidence>
<dbReference type="InterPro" id="IPR051575">
    <property type="entry name" value="Myb-like_DNA-bd"/>
</dbReference>